<comment type="cofactor">
    <cofactor evidence="2">
        <name>Zn(2+)</name>
        <dbReference type="ChEBI" id="CHEBI:29105"/>
    </cofactor>
</comment>
<comment type="cofactor">
    <cofactor evidence="1">
        <name>Ca(2+)</name>
        <dbReference type="ChEBI" id="CHEBI:29108"/>
    </cofactor>
</comment>
<evidence type="ECO:0000256" key="2">
    <source>
        <dbReference type="ARBA" id="ARBA00001947"/>
    </source>
</evidence>
<dbReference type="GO" id="GO:0008270">
    <property type="term" value="F:zinc ion binding"/>
    <property type="evidence" value="ECO:0007669"/>
    <property type="project" value="InterPro"/>
</dbReference>
<dbReference type="GO" id="GO:0005615">
    <property type="term" value="C:extracellular space"/>
    <property type="evidence" value="ECO:0007669"/>
    <property type="project" value="TreeGrafter"/>
</dbReference>
<sequence>MKKLRVIQLYVFFSQLLHSYYVMAAPSPIIKFPGDNSPKTDKEMVTQYLLKYYGCPKETCLMELKDTLKKMQKFFRLPETGELDQNTIDTMKKPRCGNPDVSNYQFFPRKPKWEKNQITYSLFGTAVVQLLLNEQTGRSKGLGELSVISLYRVRPGSTRSLPTRFCILFAGRRAQCGIRGWVGIDITSPTCMLNSVWRSSLQEETLWITTEAFGSRADGEKE</sequence>
<evidence type="ECO:0000256" key="9">
    <source>
        <dbReference type="ARBA" id="ARBA00023145"/>
    </source>
</evidence>
<dbReference type="InterPro" id="IPR036365">
    <property type="entry name" value="PGBD-like_sf"/>
</dbReference>
<proteinExistence type="predicted"/>
<reference evidence="12" key="1">
    <citation type="submission" date="2022-03" db="EMBL/GenBank/DDBJ databases">
        <authorList>
            <person name="Alioto T."/>
            <person name="Alioto T."/>
            <person name="Gomez Garrido J."/>
        </authorList>
    </citation>
    <scope>NUCLEOTIDE SEQUENCE</scope>
</reference>
<evidence type="ECO:0000313" key="13">
    <source>
        <dbReference type="Proteomes" id="UP001295444"/>
    </source>
</evidence>
<feature type="signal peptide" evidence="10">
    <location>
        <begin position="1"/>
        <end position="24"/>
    </location>
</feature>
<dbReference type="SUPFAM" id="SSF47090">
    <property type="entry name" value="PGBD-like"/>
    <property type="match status" value="1"/>
</dbReference>
<feature type="chain" id="PRO_5042131963" evidence="10">
    <location>
        <begin position="25"/>
        <end position="222"/>
    </location>
</feature>
<evidence type="ECO:0000256" key="1">
    <source>
        <dbReference type="ARBA" id="ARBA00001913"/>
    </source>
</evidence>
<keyword evidence="6" id="KW-0378">Hydrolase</keyword>
<dbReference type="InterPro" id="IPR024079">
    <property type="entry name" value="MetalloPept_cat_dom_sf"/>
</dbReference>
<evidence type="ECO:0000256" key="7">
    <source>
        <dbReference type="ARBA" id="ARBA00022833"/>
    </source>
</evidence>
<evidence type="ECO:0000256" key="10">
    <source>
        <dbReference type="SAM" id="SignalP"/>
    </source>
</evidence>
<dbReference type="Pfam" id="PF01471">
    <property type="entry name" value="PG_binding_1"/>
    <property type="match status" value="1"/>
</dbReference>
<keyword evidence="5 10" id="KW-0732">Signal</keyword>
<dbReference type="Proteomes" id="UP001295444">
    <property type="component" value="Chromosome 12"/>
</dbReference>
<keyword evidence="3" id="KW-0645">Protease</keyword>
<evidence type="ECO:0000256" key="8">
    <source>
        <dbReference type="ARBA" id="ARBA00023049"/>
    </source>
</evidence>
<dbReference type="GO" id="GO:0030574">
    <property type="term" value="P:collagen catabolic process"/>
    <property type="evidence" value="ECO:0007669"/>
    <property type="project" value="TreeGrafter"/>
</dbReference>
<evidence type="ECO:0000256" key="3">
    <source>
        <dbReference type="ARBA" id="ARBA00022670"/>
    </source>
</evidence>
<dbReference type="GO" id="GO:0031012">
    <property type="term" value="C:extracellular matrix"/>
    <property type="evidence" value="ECO:0007669"/>
    <property type="project" value="InterPro"/>
</dbReference>
<dbReference type="GO" id="GO:0004222">
    <property type="term" value="F:metalloendopeptidase activity"/>
    <property type="evidence" value="ECO:0007669"/>
    <property type="project" value="InterPro"/>
</dbReference>
<dbReference type="Gene3D" id="3.40.390.10">
    <property type="entry name" value="Collagenase (Catalytic Domain)"/>
    <property type="match status" value="1"/>
</dbReference>
<evidence type="ECO:0000259" key="11">
    <source>
        <dbReference type="Pfam" id="PF01471"/>
    </source>
</evidence>
<dbReference type="PANTHER" id="PTHR10201">
    <property type="entry name" value="MATRIX METALLOPROTEINASE"/>
    <property type="match status" value="1"/>
</dbReference>
<evidence type="ECO:0000313" key="12">
    <source>
        <dbReference type="EMBL" id="CAH2324761.1"/>
    </source>
</evidence>
<evidence type="ECO:0000256" key="6">
    <source>
        <dbReference type="ARBA" id="ARBA00022801"/>
    </source>
</evidence>
<accession>A0AAD1WQU3</accession>
<organism evidence="12 13">
    <name type="scientific">Pelobates cultripes</name>
    <name type="common">Western spadefoot toad</name>
    <dbReference type="NCBI Taxonomy" id="61616"/>
    <lineage>
        <taxon>Eukaryota</taxon>
        <taxon>Metazoa</taxon>
        <taxon>Chordata</taxon>
        <taxon>Craniata</taxon>
        <taxon>Vertebrata</taxon>
        <taxon>Euteleostomi</taxon>
        <taxon>Amphibia</taxon>
        <taxon>Batrachia</taxon>
        <taxon>Anura</taxon>
        <taxon>Pelobatoidea</taxon>
        <taxon>Pelobatidae</taxon>
        <taxon>Pelobates</taxon>
    </lineage>
</organism>
<protein>
    <submittedName>
        <fullName evidence="12">72 kDa type IV collagenase</fullName>
    </submittedName>
</protein>
<dbReference type="EMBL" id="OW240923">
    <property type="protein sequence ID" value="CAH2324761.1"/>
    <property type="molecule type" value="Genomic_DNA"/>
</dbReference>
<evidence type="ECO:0000256" key="5">
    <source>
        <dbReference type="ARBA" id="ARBA00022729"/>
    </source>
</evidence>
<dbReference type="GO" id="GO:0048771">
    <property type="term" value="P:tissue remodeling"/>
    <property type="evidence" value="ECO:0007669"/>
    <property type="project" value="TreeGrafter"/>
</dbReference>
<feature type="domain" description="Peptidoglycan binding-like" evidence="11">
    <location>
        <begin position="64"/>
        <end position="91"/>
    </location>
</feature>
<dbReference type="GO" id="GO:0030198">
    <property type="term" value="P:extracellular matrix organization"/>
    <property type="evidence" value="ECO:0007669"/>
    <property type="project" value="TreeGrafter"/>
</dbReference>
<dbReference type="GO" id="GO:0001666">
    <property type="term" value="P:response to hypoxia"/>
    <property type="evidence" value="ECO:0007669"/>
    <property type="project" value="TreeGrafter"/>
</dbReference>
<name>A0AAD1WQU3_PELCU</name>
<keyword evidence="9" id="KW-0865">Zymogen</keyword>
<dbReference type="GO" id="GO:0006508">
    <property type="term" value="P:proteolysis"/>
    <property type="evidence" value="ECO:0007669"/>
    <property type="project" value="UniProtKB-KW"/>
</dbReference>
<gene>
    <name evidence="12" type="ORF">PECUL_23A060871</name>
</gene>
<dbReference type="PROSITE" id="PS00546">
    <property type="entry name" value="CYSTEINE_SWITCH"/>
    <property type="match status" value="1"/>
</dbReference>
<dbReference type="AlphaFoldDB" id="A0AAD1WQU3"/>
<dbReference type="InterPro" id="IPR002477">
    <property type="entry name" value="Peptidoglycan-bd-like"/>
</dbReference>
<dbReference type="InterPro" id="IPR021158">
    <property type="entry name" value="Pept_M10A_Zn_BS"/>
</dbReference>
<dbReference type="PANTHER" id="PTHR10201:SF29">
    <property type="entry name" value="72 KDA TYPE IV COLLAGENASE"/>
    <property type="match status" value="1"/>
</dbReference>
<keyword evidence="4" id="KW-0479">Metal-binding</keyword>
<keyword evidence="8" id="KW-0482">Metalloprotease</keyword>
<keyword evidence="13" id="KW-1185">Reference proteome</keyword>
<evidence type="ECO:0000256" key="4">
    <source>
        <dbReference type="ARBA" id="ARBA00022723"/>
    </source>
</evidence>
<keyword evidence="7" id="KW-0862">Zinc</keyword>